<reference evidence="1" key="2">
    <citation type="submission" date="2020-09" db="EMBL/GenBank/DDBJ databases">
        <authorList>
            <person name="Sun Q."/>
            <person name="Zhou Y."/>
        </authorList>
    </citation>
    <scope>NUCLEOTIDE SEQUENCE</scope>
    <source>
        <strain evidence="1">CGMCC 1.3617</strain>
    </source>
</reference>
<comment type="caution">
    <text evidence="1">The sequence shown here is derived from an EMBL/GenBank/DDBJ whole genome shotgun (WGS) entry which is preliminary data.</text>
</comment>
<keyword evidence="2" id="KW-1185">Reference proteome</keyword>
<accession>A0A917KQE3</accession>
<sequence>MDTTNGLMPPFPVLALPRATGRRINRHVTSIAGRAAEDLRHATGRIAVIDIPDGDCLSGHLGVGYLGAAIACRAGFVGGRHGATDG</sequence>
<organism evidence="1 2">
    <name type="scientific">Neoroseomonas lacus</name>
    <dbReference type="NCBI Taxonomy" id="287609"/>
    <lineage>
        <taxon>Bacteria</taxon>
        <taxon>Pseudomonadati</taxon>
        <taxon>Pseudomonadota</taxon>
        <taxon>Alphaproteobacteria</taxon>
        <taxon>Acetobacterales</taxon>
        <taxon>Acetobacteraceae</taxon>
        <taxon>Neoroseomonas</taxon>
    </lineage>
</organism>
<evidence type="ECO:0000313" key="2">
    <source>
        <dbReference type="Proteomes" id="UP000661507"/>
    </source>
</evidence>
<protein>
    <submittedName>
        <fullName evidence="1">Uncharacterized protein</fullName>
    </submittedName>
</protein>
<evidence type="ECO:0000313" key="1">
    <source>
        <dbReference type="EMBL" id="GGJ22951.1"/>
    </source>
</evidence>
<dbReference type="EMBL" id="BMKW01000008">
    <property type="protein sequence ID" value="GGJ22951.1"/>
    <property type="molecule type" value="Genomic_DNA"/>
</dbReference>
<reference evidence="1" key="1">
    <citation type="journal article" date="2014" name="Int. J. Syst. Evol. Microbiol.">
        <title>Complete genome sequence of Corynebacterium casei LMG S-19264T (=DSM 44701T), isolated from a smear-ripened cheese.</title>
        <authorList>
            <consortium name="US DOE Joint Genome Institute (JGI-PGF)"/>
            <person name="Walter F."/>
            <person name="Albersmeier A."/>
            <person name="Kalinowski J."/>
            <person name="Ruckert C."/>
        </authorList>
    </citation>
    <scope>NUCLEOTIDE SEQUENCE</scope>
    <source>
        <strain evidence="1">CGMCC 1.3617</strain>
    </source>
</reference>
<name>A0A917KQE3_9PROT</name>
<gene>
    <name evidence="1" type="ORF">GCM10011320_32720</name>
</gene>
<proteinExistence type="predicted"/>
<dbReference type="Proteomes" id="UP000661507">
    <property type="component" value="Unassembled WGS sequence"/>
</dbReference>
<dbReference type="AlphaFoldDB" id="A0A917KQE3"/>